<evidence type="ECO:0000313" key="2">
    <source>
        <dbReference type="Proteomes" id="UP001364695"/>
    </source>
</evidence>
<reference evidence="1" key="1">
    <citation type="submission" date="2023-10" db="EMBL/GenBank/DDBJ databases">
        <title>Amphibacter perezi, gen. nov., sp. nov. a novel taxa of the family Comamonadaceae, class Betaproteobacteria isolated from the skin microbiota of Pelophylax perezi from different populations.</title>
        <authorList>
            <person name="Costa S."/>
            <person name="Proenca D.N."/>
            <person name="Lopes I."/>
            <person name="Morais P.V."/>
        </authorList>
    </citation>
    <scope>NUCLEOTIDE SEQUENCE</scope>
    <source>
        <strain evidence="1">SL12-8</strain>
    </source>
</reference>
<accession>A0ACC6P3V2</accession>
<protein>
    <submittedName>
        <fullName evidence="1">Endolytic transglycosylase MltG</fullName>
    </submittedName>
</protein>
<gene>
    <name evidence="1" type="primary">mltG</name>
    <name evidence="1" type="ORF">RV045_10740</name>
</gene>
<sequence>MARRRFSSRPTRRWWPKVLLAFVLLAGACALAAYLWLGRPLPLAQDRVRVVIPEGTGARKAAQLWVAGGVQADPRLLALALRFQEGWGGDGRLRAGGYELRRGDSARRLAEKMMRGEQVLLRVRITEGWTFAAMRRALAKADDLTHETAAWSDAELMDKLGAPGVPPEGQFFPDTYSYTLGSSDWLIWKQAYRAMQKRLDQAWTQRAPDSPLKSPEELLKLASIVEKETGHGPDRGKVAGVFINRLRKGMRLQTDPTVIYGMGEAYQGRIRRRDLDTDTPWNTYTRAGLPATPIALPGQASLDAAAKPDATDALYFVARGNGESQFSASLDEHNQAVDRYIRGKKP</sequence>
<keyword evidence="2" id="KW-1185">Reference proteome</keyword>
<proteinExistence type="predicted"/>
<name>A0ACC6P3V2_9BURK</name>
<comment type="caution">
    <text evidence="1">The sequence shown here is derived from an EMBL/GenBank/DDBJ whole genome shotgun (WGS) entry which is preliminary data.</text>
</comment>
<dbReference type="Proteomes" id="UP001364695">
    <property type="component" value="Unassembled WGS sequence"/>
</dbReference>
<organism evidence="1 2">
    <name type="scientific">Amphibiibacter pelophylacis</name>
    <dbReference type="NCBI Taxonomy" id="1799477"/>
    <lineage>
        <taxon>Bacteria</taxon>
        <taxon>Pseudomonadati</taxon>
        <taxon>Pseudomonadota</taxon>
        <taxon>Betaproteobacteria</taxon>
        <taxon>Burkholderiales</taxon>
        <taxon>Sphaerotilaceae</taxon>
        <taxon>Amphibiibacter</taxon>
    </lineage>
</organism>
<dbReference type="EMBL" id="JAWDIE010000016">
    <property type="protein sequence ID" value="MEJ7138898.1"/>
    <property type="molecule type" value="Genomic_DNA"/>
</dbReference>
<evidence type="ECO:0000313" key="1">
    <source>
        <dbReference type="EMBL" id="MEJ7138898.1"/>
    </source>
</evidence>